<comment type="caution">
    <text evidence="1">The sequence shown here is derived from an EMBL/GenBank/DDBJ whole genome shotgun (WGS) entry which is preliminary data.</text>
</comment>
<gene>
    <name evidence="1" type="ORF">PtrM4_130680</name>
</gene>
<dbReference type="EMBL" id="NQIK02000007">
    <property type="protein sequence ID" value="KAF7568455.1"/>
    <property type="molecule type" value="Genomic_DNA"/>
</dbReference>
<name>A0A834RRK8_9PLEO</name>
<dbReference type="GeneID" id="6349113"/>
<evidence type="ECO:0000313" key="1">
    <source>
        <dbReference type="EMBL" id="KAF7568455.1"/>
    </source>
</evidence>
<dbReference type="Proteomes" id="UP000245464">
    <property type="component" value="Chromosome 7"/>
</dbReference>
<evidence type="ECO:0000313" key="2">
    <source>
        <dbReference type="Proteomes" id="UP000245464"/>
    </source>
</evidence>
<sequence length="87" mass="9146">MLFQSPLLLALFAFTVAGTKIGYYAGKCTPAETNACASGVCAIWKDEGNRNLAHACVTAHYCQCATSPGQQLEANQASYTCGCGYQA</sequence>
<dbReference type="RefSeq" id="XP_001941132.2">
    <property type="nucleotide sequence ID" value="XM_001941097.2"/>
</dbReference>
<dbReference type="KEGG" id="ptrr:6349113"/>
<dbReference type="AlphaFoldDB" id="A0A834RRK8"/>
<proteinExistence type="predicted"/>
<accession>A0A834RRK8</accession>
<protein>
    <submittedName>
        <fullName evidence="1">Uncharacterized protein</fullName>
    </submittedName>
</protein>
<reference evidence="1 2" key="1">
    <citation type="journal article" date="2018" name="BMC Genomics">
        <title>Comparative genomics of the wheat fungal pathogen Pyrenophora tritici-repentis reveals chromosomal variations and genome plasticity.</title>
        <authorList>
            <person name="Moolhuijzen P."/>
            <person name="See P.T."/>
            <person name="Hane J.K."/>
            <person name="Shi G."/>
            <person name="Liu Z."/>
            <person name="Oliver R.P."/>
            <person name="Moffat C.S."/>
        </authorList>
    </citation>
    <scope>NUCLEOTIDE SEQUENCE [LARGE SCALE GENOMIC DNA]</scope>
    <source>
        <strain evidence="1">M4</strain>
    </source>
</reference>
<organism evidence="1 2">
    <name type="scientific">Pyrenophora tritici-repentis</name>
    <dbReference type="NCBI Taxonomy" id="45151"/>
    <lineage>
        <taxon>Eukaryota</taxon>
        <taxon>Fungi</taxon>
        <taxon>Dikarya</taxon>
        <taxon>Ascomycota</taxon>
        <taxon>Pezizomycotina</taxon>
        <taxon>Dothideomycetes</taxon>
        <taxon>Pleosporomycetidae</taxon>
        <taxon>Pleosporales</taxon>
        <taxon>Pleosporineae</taxon>
        <taxon>Pleosporaceae</taxon>
        <taxon>Pyrenophora</taxon>
    </lineage>
</organism>